<dbReference type="PATRIC" id="fig|631454.5.peg.197"/>
<evidence type="ECO:0000259" key="6">
    <source>
        <dbReference type="PROSITE" id="PS50893"/>
    </source>
</evidence>
<dbReference type="InterPro" id="IPR050611">
    <property type="entry name" value="ABCF"/>
</dbReference>
<dbReference type="GO" id="GO:0003677">
    <property type="term" value="F:DNA binding"/>
    <property type="evidence" value="ECO:0007669"/>
    <property type="project" value="InterPro"/>
</dbReference>
<comment type="similarity">
    <text evidence="1">Belongs to the ABC transporter superfamily.</text>
</comment>
<dbReference type="Gene3D" id="1.10.287.380">
    <property type="entry name" value="Valyl-tRNA synthetase, C-terminal domain"/>
    <property type="match status" value="1"/>
</dbReference>
<dbReference type="InterPro" id="IPR032524">
    <property type="entry name" value="ABC_tran_C"/>
</dbReference>
<name>V4RW08_9HYPH</name>
<dbReference type="SUPFAM" id="SSF52540">
    <property type="entry name" value="P-loop containing nucleoside triphosphate hydrolases"/>
    <property type="match status" value="2"/>
</dbReference>
<dbReference type="AlphaFoldDB" id="V4RW08"/>
<dbReference type="SMART" id="SM00382">
    <property type="entry name" value="AAA"/>
    <property type="match status" value="2"/>
</dbReference>
<dbReference type="InterPro" id="IPR003439">
    <property type="entry name" value="ABC_transporter-like_ATP-bd"/>
</dbReference>
<dbReference type="InterPro" id="IPR027417">
    <property type="entry name" value="P-loop_NTPase"/>
</dbReference>
<dbReference type="GO" id="GO:0016887">
    <property type="term" value="F:ATP hydrolysis activity"/>
    <property type="evidence" value="ECO:0007669"/>
    <property type="project" value="InterPro"/>
</dbReference>
<dbReference type="Proteomes" id="UP000017819">
    <property type="component" value="Unassembled WGS sequence"/>
</dbReference>
<keyword evidence="4 7" id="KW-0067">ATP-binding</keyword>
<dbReference type="InterPro" id="IPR032781">
    <property type="entry name" value="ABC_tran_Xtn"/>
</dbReference>
<dbReference type="InterPro" id="IPR037118">
    <property type="entry name" value="Val-tRNA_synth_C_sf"/>
</dbReference>
<evidence type="ECO:0000256" key="1">
    <source>
        <dbReference type="ARBA" id="ARBA00005417"/>
    </source>
</evidence>
<gene>
    <name evidence="7" type="ORF">N177_0199</name>
</gene>
<dbReference type="CDD" id="cd03221">
    <property type="entry name" value="ABCF_EF-3"/>
    <property type="match status" value="2"/>
</dbReference>
<comment type="caution">
    <text evidence="7">The sequence shown here is derived from an EMBL/GenBank/DDBJ whole genome shotgun (WGS) entry which is preliminary data.</text>
</comment>
<dbReference type="FunFam" id="3.40.50.300:FF:000011">
    <property type="entry name" value="Putative ABC transporter ATP-binding component"/>
    <property type="match status" value="1"/>
</dbReference>
<dbReference type="PROSITE" id="PS00211">
    <property type="entry name" value="ABC_TRANSPORTER_1"/>
    <property type="match status" value="2"/>
</dbReference>
<feature type="domain" description="ABC transporter" evidence="6">
    <location>
        <begin position="33"/>
        <end position="274"/>
    </location>
</feature>
<dbReference type="PANTHER" id="PTHR19211">
    <property type="entry name" value="ATP-BINDING TRANSPORT PROTEIN-RELATED"/>
    <property type="match status" value="1"/>
</dbReference>
<dbReference type="eggNOG" id="COG0488">
    <property type="taxonomic scope" value="Bacteria"/>
</dbReference>
<keyword evidence="3" id="KW-0547">Nucleotide-binding</keyword>
<dbReference type="GO" id="GO:0005524">
    <property type="term" value="F:ATP binding"/>
    <property type="evidence" value="ECO:0007669"/>
    <property type="project" value="UniProtKB-KW"/>
</dbReference>
<proteinExistence type="inferred from homology"/>
<dbReference type="Pfam" id="PF00005">
    <property type="entry name" value="ABC_tran"/>
    <property type="match status" value="2"/>
</dbReference>
<sequence>MSNRRADLLCRLRADRDDDAPTPETPEDRRAMLQISDLVYRLAGRTLFDGASLILPEGSRAGLVGPNGTGKTTLFRLIRGEIPPESGDISLPAGMRLGSVAQEAPEGPQSLLSFVLSADTERTRLMAEAEETKDGARIGEIHARLADIDAYGAEARAARILSGLGFDSAAQARSLSEFSGGWRMRVALAAILFSEPDLLLLDEPTNYLDLEGVMWLESYLARYPRTFLVISHDRDLLNRSVDLIVHLDQGRLTTYAGNYDQFERQRREKLLLQEKHRKKQEAQRAHLQSFVDRFRAKATKARQAQARVKMLQKMEPIPAVVEGTVKPFHLPAPEKPLASPLVAMDGVAVGYGGRPILSRVSLRIDADDRIGLLGANGNGKSTLAKLLSGRLEAMEGQIRRPERMRVGFFAQHQLDELDPSLTPVEQVRRLMPGEDEAKVRARTNQLGFGAEKADVPASKLSGGEKARLLIGLAAFGRPHLLILDEPTNHLDVDSREALIEALNEYEGAVIVISHERHILEAVTDRLWLVAEGRVNPFDGDIDDYRRLILASQRTERTSEEQPGTTGASNKAEQRRAAAARREETAPLRKRVTKLEKEIAEIERKLKTLDEAMADPDLYARDPDRAARLAQEHGRASKLLGEREEEWLAASAELEEAMAAG</sequence>
<dbReference type="EMBL" id="AWXZ01000007">
    <property type="protein sequence ID" value="ESR27220.1"/>
    <property type="molecule type" value="Genomic_DNA"/>
</dbReference>
<evidence type="ECO:0000313" key="8">
    <source>
        <dbReference type="Proteomes" id="UP000017819"/>
    </source>
</evidence>
<dbReference type="InterPro" id="IPR017871">
    <property type="entry name" value="ABC_transporter-like_CS"/>
</dbReference>
<organism evidence="7 8">
    <name type="scientific">Lutibaculum baratangense AMV1</name>
    <dbReference type="NCBI Taxonomy" id="631454"/>
    <lineage>
        <taxon>Bacteria</taxon>
        <taxon>Pseudomonadati</taxon>
        <taxon>Pseudomonadota</taxon>
        <taxon>Alphaproteobacteria</taxon>
        <taxon>Hyphomicrobiales</taxon>
        <taxon>Tepidamorphaceae</taxon>
        <taxon>Lutibaculum</taxon>
    </lineage>
</organism>
<feature type="compositionally biased region" description="Basic and acidic residues" evidence="5">
    <location>
        <begin position="571"/>
        <end position="586"/>
    </location>
</feature>
<feature type="region of interest" description="Disordered" evidence="5">
    <location>
        <begin position="552"/>
        <end position="586"/>
    </location>
</feature>
<dbReference type="Pfam" id="PF12848">
    <property type="entry name" value="ABC_tran_Xtn"/>
    <property type="match status" value="1"/>
</dbReference>
<evidence type="ECO:0000313" key="7">
    <source>
        <dbReference type="EMBL" id="ESR27220.1"/>
    </source>
</evidence>
<evidence type="ECO:0000256" key="4">
    <source>
        <dbReference type="ARBA" id="ARBA00022840"/>
    </source>
</evidence>
<feature type="domain" description="ABC transporter" evidence="6">
    <location>
        <begin position="342"/>
        <end position="556"/>
    </location>
</feature>
<evidence type="ECO:0000256" key="2">
    <source>
        <dbReference type="ARBA" id="ARBA00022737"/>
    </source>
</evidence>
<dbReference type="Pfam" id="PF16326">
    <property type="entry name" value="ABC_tran_CTD"/>
    <property type="match status" value="1"/>
</dbReference>
<accession>V4RW08</accession>
<keyword evidence="8" id="KW-1185">Reference proteome</keyword>
<protein>
    <submittedName>
        <fullName evidence="7">ABC transporter ATP-binding protein uup</fullName>
    </submittedName>
</protein>
<dbReference type="InterPro" id="IPR003593">
    <property type="entry name" value="AAA+_ATPase"/>
</dbReference>
<dbReference type="PROSITE" id="PS50893">
    <property type="entry name" value="ABC_TRANSPORTER_2"/>
    <property type="match status" value="2"/>
</dbReference>
<reference evidence="7 8" key="1">
    <citation type="journal article" date="2014" name="Genome Announc.">
        <title>Draft Genome Sequence of Lutibaculum baratangense Strain AMV1T, Isolated from a Mud Volcano in Andamans, India.</title>
        <authorList>
            <person name="Singh A."/>
            <person name="Sreenivas A."/>
            <person name="Sathyanarayana Reddy G."/>
            <person name="Pinnaka A.K."/>
            <person name="Shivaji S."/>
        </authorList>
    </citation>
    <scope>NUCLEOTIDE SEQUENCE [LARGE SCALE GENOMIC DNA]</scope>
    <source>
        <strain evidence="7 8">AMV1</strain>
    </source>
</reference>
<dbReference type="PANTHER" id="PTHR19211:SF14">
    <property type="entry name" value="ATP-BINDING CASSETTE SUB-FAMILY F MEMBER 1"/>
    <property type="match status" value="1"/>
</dbReference>
<dbReference type="Gene3D" id="3.40.50.300">
    <property type="entry name" value="P-loop containing nucleotide triphosphate hydrolases"/>
    <property type="match status" value="2"/>
</dbReference>
<evidence type="ECO:0000256" key="5">
    <source>
        <dbReference type="SAM" id="MobiDB-lite"/>
    </source>
</evidence>
<feature type="compositionally biased region" description="Polar residues" evidence="5">
    <location>
        <begin position="560"/>
        <end position="570"/>
    </location>
</feature>
<keyword evidence="2" id="KW-0677">Repeat</keyword>
<evidence type="ECO:0000256" key="3">
    <source>
        <dbReference type="ARBA" id="ARBA00022741"/>
    </source>
</evidence>
<dbReference type="STRING" id="631454.N177_0199"/>